<dbReference type="AlphaFoldDB" id="A0A0R1KDV4"/>
<feature type="transmembrane region" description="Helical" evidence="1">
    <location>
        <begin position="12"/>
        <end position="33"/>
    </location>
</feature>
<keyword evidence="3" id="KW-1185">Reference proteome</keyword>
<dbReference type="STRING" id="1423788.FC78_GL000653"/>
<keyword evidence="1" id="KW-0472">Membrane</keyword>
<sequence length="122" mass="14625">MLIIMSISSVEITEICGALLLLVMIIIIILLVLNDLIRKRMEFACKDVLANRQKIDDIALDEKTSSYLKRNNNHELHRLNEYISKQNDVIQYKLYLKKRRFDFYLKKQNLWNYKVIAIKMYE</sequence>
<keyword evidence="1" id="KW-0812">Transmembrane</keyword>
<evidence type="ECO:0000256" key="1">
    <source>
        <dbReference type="SAM" id="Phobius"/>
    </source>
</evidence>
<organism evidence="2 3">
    <name type="scientific">Companilactobacillus bobalius DSM 19674</name>
    <dbReference type="NCBI Taxonomy" id="1423788"/>
    <lineage>
        <taxon>Bacteria</taxon>
        <taxon>Bacillati</taxon>
        <taxon>Bacillota</taxon>
        <taxon>Bacilli</taxon>
        <taxon>Lactobacillales</taxon>
        <taxon>Lactobacillaceae</taxon>
        <taxon>Companilactobacillus</taxon>
        <taxon>Companilactobacillus bobalius</taxon>
    </lineage>
</organism>
<reference evidence="2 3" key="1">
    <citation type="journal article" date="2015" name="Genome Announc.">
        <title>Expanding the biotechnology potential of lactobacilli through comparative genomics of 213 strains and associated genera.</title>
        <authorList>
            <person name="Sun Z."/>
            <person name="Harris H.M."/>
            <person name="McCann A."/>
            <person name="Guo C."/>
            <person name="Argimon S."/>
            <person name="Zhang W."/>
            <person name="Yang X."/>
            <person name="Jeffery I.B."/>
            <person name="Cooney J.C."/>
            <person name="Kagawa T.F."/>
            <person name="Liu W."/>
            <person name="Song Y."/>
            <person name="Salvetti E."/>
            <person name="Wrobel A."/>
            <person name="Rasinkangas P."/>
            <person name="Parkhill J."/>
            <person name="Rea M.C."/>
            <person name="O'Sullivan O."/>
            <person name="Ritari J."/>
            <person name="Douillard F.P."/>
            <person name="Paul Ross R."/>
            <person name="Yang R."/>
            <person name="Briner A.E."/>
            <person name="Felis G.E."/>
            <person name="de Vos W.M."/>
            <person name="Barrangou R."/>
            <person name="Klaenhammer T.R."/>
            <person name="Caufield P.W."/>
            <person name="Cui Y."/>
            <person name="Zhang H."/>
            <person name="O'Toole P.W."/>
        </authorList>
    </citation>
    <scope>NUCLEOTIDE SEQUENCE [LARGE SCALE GENOMIC DNA]</scope>
    <source>
        <strain evidence="2 3">DSM 19674</strain>
    </source>
</reference>
<gene>
    <name evidence="2" type="ORF">FC78_GL000653</name>
</gene>
<name>A0A0R1KDV4_9LACO</name>
<proteinExistence type="predicted"/>
<accession>A0A0R1KDV4</accession>
<comment type="caution">
    <text evidence="2">The sequence shown here is derived from an EMBL/GenBank/DDBJ whole genome shotgun (WGS) entry which is preliminary data.</text>
</comment>
<keyword evidence="1" id="KW-1133">Transmembrane helix</keyword>
<protein>
    <submittedName>
        <fullName evidence="2">Uncharacterized protein</fullName>
    </submittedName>
</protein>
<dbReference type="EMBL" id="AZDY01000042">
    <property type="protein sequence ID" value="KRK81600.1"/>
    <property type="molecule type" value="Genomic_DNA"/>
</dbReference>
<dbReference type="Proteomes" id="UP000051515">
    <property type="component" value="Unassembled WGS sequence"/>
</dbReference>
<evidence type="ECO:0000313" key="2">
    <source>
        <dbReference type="EMBL" id="KRK81600.1"/>
    </source>
</evidence>
<dbReference type="PATRIC" id="fig|1423788.3.peg.666"/>
<evidence type="ECO:0000313" key="3">
    <source>
        <dbReference type="Proteomes" id="UP000051515"/>
    </source>
</evidence>